<keyword evidence="10 13" id="KW-0378">Hydrolase</keyword>
<organism evidence="13 14">
    <name type="scientific">Nocardia macrotermitis</name>
    <dbReference type="NCBI Taxonomy" id="2585198"/>
    <lineage>
        <taxon>Bacteria</taxon>
        <taxon>Bacillati</taxon>
        <taxon>Actinomycetota</taxon>
        <taxon>Actinomycetes</taxon>
        <taxon>Mycobacteriales</taxon>
        <taxon>Nocardiaceae</taxon>
        <taxon>Nocardia</taxon>
    </lineage>
</organism>
<dbReference type="SUPFAM" id="SSF51338">
    <property type="entry name" value="Composite domain of metallo-dependent hydrolases"/>
    <property type="match status" value="1"/>
</dbReference>
<proteinExistence type="inferred from homology"/>
<accession>A0A7K0D3H9</accession>
<gene>
    <name evidence="13" type="primary">allB_2</name>
    <name evidence="13" type="ORF">NRB20_33700</name>
</gene>
<keyword evidence="8" id="KW-0659">Purine metabolism</keyword>
<comment type="similarity">
    <text evidence="4">Belongs to the metallo-dependent hydrolases superfamily. DHOase family. Class I DHOase subfamily.</text>
</comment>
<evidence type="ECO:0000256" key="6">
    <source>
        <dbReference type="ARBA" id="ARBA00011881"/>
    </source>
</evidence>
<sequence>MPMNTPKQQADKVFRARRVITPTGEIAASVVVAAGRIIDIAPYDAVPDAGDVVEVPDDAALLPGLVDSHVHVNEPGRTEWEGFATATRAAAAGGVTTLIDMPLNSIPATVDVAALRAKRDVAAAQCSIDVGFWGGAVGSNLADMGELVRAGVFGFKAFLLPSGVDEFCHLDSAQLEDAVRAVAELDALLIVHAEDPHVIEAAPEPNGPGYADFLASRPAEAEIRAIANLIELAERYAARVHVLHLSAASALPMLAAARARGVRITAESCPHYLTLCAEEIPDGATEFKCCPPIRDRANQRELWNGLRDKIIDCIVSDHSPSTVALKRAGDGDFGKAWGGIAGLQVGLPAVWTAAPDWVDLTDMARWMATAPADLVGLETKGRIAIGADADLCVFAPDEEFVVDAARLRHRNPISAYHGRTLRGVVRSTWLRGEQITGDRPRGRLLQK</sequence>
<evidence type="ECO:0000259" key="12">
    <source>
        <dbReference type="Pfam" id="PF01979"/>
    </source>
</evidence>
<dbReference type="GO" id="GO:0050897">
    <property type="term" value="F:cobalt ion binding"/>
    <property type="evidence" value="ECO:0007669"/>
    <property type="project" value="InterPro"/>
</dbReference>
<evidence type="ECO:0000313" key="13">
    <source>
        <dbReference type="EMBL" id="MQY20269.1"/>
    </source>
</evidence>
<comment type="function">
    <text evidence="2">Catalyzes the reversible cyclization of carbamoyl aspartate to dihydroorotate.</text>
</comment>
<evidence type="ECO:0000256" key="3">
    <source>
        <dbReference type="ARBA" id="ARBA00004968"/>
    </source>
</evidence>
<dbReference type="PANTHER" id="PTHR43668:SF2">
    <property type="entry name" value="ALLANTOINASE"/>
    <property type="match status" value="1"/>
</dbReference>
<reference evidence="13 14" key="1">
    <citation type="submission" date="2019-10" db="EMBL/GenBank/DDBJ databases">
        <title>Nocardia macrotermitis sp. nov. and Nocardia aurantia sp. nov., isolated from the gut of fungus growing-termite Macrotermes natalensis.</title>
        <authorList>
            <person name="Benndorf R."/>
            <person name="Schwitalla J."/>
            <person name="Martin K."/>
            <person name="De Beer W."/>
            <person name="Kaster A.-K."/>
            <person name="Vollmers J."/>
            <person name="Poulsen M."/>
            <person name="Beemelmanns C."/>
        </authorList>
    </citation>
    <scope>NUCLEOTIDE SEQUENCE [LARGE SCALE GENOMIC DNA]</scope>
    <source>
        <strain evidence="13 14">RB20</strain>
    </source>
</reference>
<dbReference type="GO" id="GO:0008270">
    <property type="term" value="F:zinc ion binding"/>
    <property type="evidence" value="ECO:0007669"/>
    <property type="project" value="InterPro"/>
</dbReference>
<evidence type="ECO:0000256" key="4">
    <source>
        <dbReference type="ARBA" id="ARBA00010286"/>
    </source>
</evidence>
<dbReference type="InterPro" id="IPR032466">
    <property type="entry name" value="Metal_Hydrolase"/>
</dbReference>
<dbReference type="Pfam" id="PF01979">
    <property type="entry name" value="Amidohydro_1"/>
    <property type="match status" value="1"/>
</dbReference>
<dbReference type="InterPro" id="IPR017593">
    <property type="entry name" value="Allantoinase"/>
</dbReference>
<dbReference type="PROSITE" id="PS00482">
    <property type="entry name" value="DIHYDROOROTASE_1"/>
    <property type="match status" value="1"/>
</dbReference>
<evidence type="ECO:0000256" key="7">
    <source>
        <dbReference type="ARBA" id="ARBA00012863"/>
    </source>
</evidence>
<evidence type="ECO:0000256" key="11">
    <source>
        <dbReference type="ARBA" id="ARBA00022833"/>
    </source>
</evidence>
<dbReference type="InterPro" id="IPR050138">
    <property type="entry name" value="DHOase/Allantoinase_Hydrolase"/>
</dbReference>
<dbReference type="FunFam" id="3.20.20.140:FF:000032">
    <property type="entry name" value="Allantoinase Dal1"/>
    <property type="match status" value="1"/>
</dbReference>
<name>A0A7K0D3H9_9NOCA</name>
<evidence type="ECO:0000256" key="9">
    <source>
        <dbReference type="ARBA" id="ARBA00022723"/>
    </source>
</evidence>
<dbReference type="Proteomes" id="UP000438448">
    <property type="component" value="Unassembled WGS sequence"/>
</dbReference>
<comment type="cofactor">
    <cofactor evidence="1">
        <name>Zn(2+)</name>
        <dbReference type="ChEBI" id="CHEBI:29105"/>
    </cofactor>
</comment>
<evidence type="ECO:0000256" key="2">
    <source>
        <dbReference type="ARBA" id="ARBA00002368"/>
    </source>
</evidence>
<dbReference type="GO" id="GO:0006145">
    <property type="term" value="P:purine nucleobase catabolic process"/>
    <property type="evidence" value="ECO:0007669"/>
    <property type="project" value="TreeGrafter"/>
</dbReference>
<comment type="similarity">
    <text evidence="5">Belongs to the metallo-dependent hydrolases superfamily. Allantoinase family.</text>
</comment>
<protein>
    <recommendedName>
        <fullName evidence="7">allantoinase</fullName>
        <ecNumber evidence="7">3.5.2.5</ecNumber>
    </recommendedName>
</protein>
<dbReference type="InterPro" id="IPR002195">
    <property type="entry name" value="Dihydroorotase_CS"/>
</dbReference>
<dbReference type="InterPro" id="IPR011059">
    <property type="entry name" value="Metal-dep_hydrolase_composite"/>
</dbReference>
<comment type="subunit">
    <text evidence="6">Homotetramer.</text>
</comment>
<keyword evidence="14" id="KW-1185">Reference proteome</keyword>
<dbReference type="PANTHER" id="PTHR43668">
    <property type="entry name" value="ALLANTOINASE"/>
    <property type="match status" value="1"/>
</dbReference>
<dbReference type="Gene3D" id="3.20.20.140">
    <property type="entry name" value="Metal-dependent hydrolases"/>
    <property type="match status" value="1"/>
</dbReference>
<evidence type="ECO:0000313" key="14">
    <source>
        <dbReference type="Proteomes" id="UP000438448"/>
    </source>
</evidence>
<dbReference type="InterPro" id="IPR006680">
    <property type="entry name" value="Amidohydro-rel"/>
</dbReference>
<feature type="domain" description="Amidohydrolase-related" evidence="12">
    <location>
        <begin position="61"/>
        <end position="433"/>
    </location>
</feature>
<evidence type="ECO:0000256" key="1">
    <source>
        <dbReference type="ARBA" id="ARBA00001947"/>
    </source>
</evidence>
<dbReference type="NCBIfam" id="TIGR03178">
    <property type="entry name" value="allantoinase"/>
    <property type="match status" value="1"/>
</dbReference>
<dbReference type="AlphaFoldDB" id="A0A7K0D3H9"/>
<dbReference type="GO" id="GO:0004038">
    <property type="term" value="F:allantoinase activity"/>
    <property type="evidence" value="ECO:0007669"/>
    <property type="project" value="UniProtKB-EC"/>
</dbReference>
<dbReference type="EC" id="3.5.2.5" evidence="7"/>
<dbReference type="SUPFAM" id="SSF51556">
    <property type="entry name" value="Metallo-dependent hydrolases"/>
    <property type="match status" value="1"/>
</dbReference>
<evidence type="ECO:0000256" key="8">
    <source>
        <dbReference type="ARBA" id="ARBA00022631"/>
    </source>
</evidence>
<dbReference type="EMBL" id="WEGK01000006">
    <property type="protein sequence ID" value="MQY20269.1"/>
    <property type="molecule type" value="Genomic_DNA"/>
</dbReference>
<evidence type="ECO:0000256" key="10">
    <source>
        <dbReference type="ARBA" id="ARBA00022801"/>
    </source>
</evidence>
<comment type="pathway">
    <text evidence="3">Nitrogen metabolism; (S)-allantoin degradation; allantoate from (S)-allantoin: step 1/1.</text>
</comment>
<keyword evidence="11" id="KW-0862">Zinc</keyword>
<dbReference type="GO" id="GO:0005737">
    <property type="term" value="C:cytoplasm"/>
    <property type="evidence" value="ECO:0007669"/>
    <property type="project" value="TreeGrafter"/>
</dbReference>
<evidence type="ECO:0000256" key="5">
    <source>
        <dbReference type="ARBA" id="ARBA00010368"/>
    </source>
</evidence>
<comment type="caution">
    <text evidence="13">The sequence shown here is derived from an EMBL/GenBank/DDBJ whole genome shotgun (WGS) entry which is preliminary data.</text>
</comment>
<dbReference type="GO" id="GO:0000256">
    <property type="term" value="P:allantoin catabolic process"/>
    <property type="evidence" value="ECO:0007669"/>
    <property type="project" value="InterPro"/>
</dbReference>
<keyword evidence="9" id="KW-0479">Metal-binding</keyword>